<evidence type="ECO:0000313" key="3">
    <source>
        <dbReference type="Proteomes" id="UP000772434"/>
    </source>
</evidence>
<name>A0A9P5UH59_9AGAR</name>
<dbReference type="EMBL" id="JADNRY010000001">
    <property type="protein sequence ID" value="KAF9078663.1"/>
    <property type="molecule type" value="Genomic_DNA"/>
</dbReference>
<dbReference type="AlphaFoldDB" id="A0A9P5UH59"/>
<evidence type="ECO:0000313" key="2">
    <source>
        <dbReference type="EMBL" id="KAF9078663.1"/>
    </source>
</evidence>
<comment type="caution">
    <text evidence="2">The sequence shown here is derived from an EMBL/GenBank/DDBJ whole genome shotgun (WGS) entry which is preliminary data.</text>
</comment>
<feature type="compositionally biased region" description="Low complexity" evidence="1">
    <location>
        <begin position="68"/>
        <end position="77"/>
    </location>
</feature>
<dbReference type="OrthoDB" id="3268823at2759"/>
<evidence type="ECO:0000256" key="1">
    <source>
        <dbReference type="SAM" id="MobiDB-lite"/>
    </source>
</evidence>
<feature type="region of interest" description="Disordered" evidence="1">
    <location>
        <begin position="1"/>
        <end position="84"/>
    </location>
</feature>
<gene>
    <name evidence="2" type="ORF">BDP27DRAFT_23082</name>
</gene>
<organism evidence="2 3">
    <name type="scientific">Rhodocollybia butyracea</name>
    <dbReference type="NCBI Taxonomy" id="206335"/>
    <lineage>
        <taxon>Eukaryota</taxon>
        <taxon>Fungi</taxon>
        <taxon>Dikarya</taxon>
        <taxon>Basidiomycota</taxon>
        <taxon>Agaricomycotina</taxon>
        <taxon>Agaricomycetes</taxon>
        <taxon>Agaricomycetidae</taxon>
        <taxon>Agaricales</taxon>
        <taxon>Marasmiineae</taxon>
        <taxon>Omphalotaceae</taxon>
        <taxon>Rhodocollybia</taxon>
    </lineage>
</organism>
<accession>A0A9P5UH59</accession>
<proteinExistence type="predicted"/>
<keyword evidence="3" id="KW-1185">Reference proteome</keyword>
<dbReference type="Proteomes" id="UP000772434">
    <property type="component" value="Unassembled WGS sequence"/>
</dbReference>
<protein>
    <submittedName>
        <fullName evidence="2">Uncharacterized protein</fullName>
    </submittedName>
</protein>
<feature type="compositionally biased region" description="Basic and acidic residues" evidence="1">
    <location>
        <begin position="46"/>
        <end position="62"/>
    </location>
</feature>
<reference evidence="2" key="1">
    <citation type="submission" date="2020-11" db="EMBL/GenBank/DDBJ databases">
        <authorList>
            <consortium name="DOE Joint Genome Institute"/>
            <person name="Ahrendt S."/>
            <person name="Riley R."/>
            <person name="Andreopoulos W."/>
            <person name="Labutti K."/>
            <person name="Pangilinan J."/>
            <person name="Ruiz-Duenas F.J."/>
            <person name="Barrasa J.M."/>
            <person name="Sanchez-Garcia M."/>
            <person name="Camarero S."/>
            <person name="Miyauchi S."/>
            <person name="Serrano A."/>
            <person name="Linde D."/>
            <person name="Babiker R."/>
            <person name="Drula E."/>
            <person name="Ayuso-Fernandez I."/>
            <person name="Pacheco R."/>
            <person name="Padilla G."/>
            <person name="Ferreira P."/>
            <person name="Barriuso J."/>
            <person name="Kellner H."/>
            <person name="Castanera R."/>
            <person name="Alfaro M."/>
            <person name="Ramirez L."/>
            <person name="Pisabarro A.G."/>
            <person name="Kuo A."/>
            <person name="Tritt A."/>
            <person name="Lipzen A."/>
            <person name="He G."/>
            <person name="Yan M."/>
            <person name="Ng V."/>
            <person name="Cullen D."/>
            <person name="Martin F."/>
            <person name="Rosso M.-N."/>
            <person name="Henrissat B."/>
            <person name="Hibbett D."/>
            <person name="Martinez A.T."/>
            <person name="Grigoriev I.V."/>
        </authorList>
    </citation>
    <scope>NUCLEOTIDE SEQUENCE</scope>
    <source>
        <strain evidence="2">AH 40177</strain>
    </source>
</reference>
<sequence length="136" mass="14833">MLRDARGIPIHYDDSASATRPDKFESDSIANVSTVAQDGSAGATPTKEKTLPLTESETHLVENDETVPPTSSPTHTSIENPVPVPINLTARTHPLAGDGTQWKGVPLDESYQSDVVDHALEVGFTYTRYVFYLTDY</sequence>
<feature type="compositionally biased region" description="Basic and acidic residues" evidence="1">
    <location>
        <begin position="1"/>
        <end position="26"/>
    </location>
</feature>
<feature type="compositionally biased region" description="Polar residues" evidence="1">
    <location>
        <begin position="28"/>
        <end position="37"/>
    </location>
</feature>